<dbReference type="InterPro" id="IPR023195">
    <property type="entry name" value="Nict_dMeBzImd_PRibTrfase_N"/>
</dbReference>
<reference evidence="11 12" key="1">
    <citation type="journal article" date="2015" name="Stand. Genomic Sci.">
        <title>Genomic Encyclopedia of Bacterial and Archaeal Type Strains, Phase III: the genomes of soil and plant-associated and newly described type strains.</title>
        <authorList>
            <person name="Whitman W.B."/>
            <person name="Woyke T."/>
            <person name="Klenk H.P."/>
            <person name="Zhou Y."/>
            <person name="Lilburn T.G."/>
            <person name="Beck B.J."/>
            <person name="De Vos P."/>
            <person name="Vandamme P."/>
            <person name="Eisen J.A."/>
            <person name="Garrity G."/>
            <person name="Hugenholtz P."/>
            <person name="Kyrpides N.C."/>
        </authorList>
    </citation>
    <scope>NUCLEOTIDE SEQUENCE [LARGE SCALE GENOMIC DNA]</scope>
    <source>
        <strain evidence="11 12">CGMCC 1.10136</strain>
    </source>
</reference>
<evidence type="ECO:0000256" key="10">
    <source>
        <dbReference type="HAMAP-Rule" id="MF_00230"/>
    </source>
</evidence>
<dbReference type="GO" id="GO:0008939">
    <property type="term" value="F:nicotinate-nucleotide-dimethylbenzimidazole phosphoribosyltransferase activity"/>
    <property type="evidence" value="ECO:0007669"/>
    <property type="project" value="UniProtKB-UniRule"/>
</dbReference>
<accession>A0A562M2I8</accession>
<dbReference type="NCBIfam" id="TIGR03160">
    <property type="entry name" value="cobT_DBIPRT"/>
    <property type="match status" value="1"/>
</dbReference>
<dbReference type="SUPFAM" id="SSF52733">
    <property type="entry name" value="Nicotinate mononucleotide:5,6-dimethylbenzimidazole phosphoribosyltransferase (CobT)"/>
    <property type="match status" value="1"/>
</dbReference>
<evidence type="ECO:0000256" key="8">
    <source>
        <dbReference type="ARBA" id="ARBA00030686"/>
    </source>
</evidence>
<evidence type="ECO:0000313" key="12">
    <source>
        <dbReference type="Proteomes" id="UP000316471"/>
    </source>
</evidence>
<protein>
    <recommendedName>
        <fullName evidence="4 10">Nicotinate-nucleotide--dimethylbenzimidazole phosphoribosyltransferase</fullName>
        <shortName evidence="10">NN:DBI PRT</shortName>
        <ecNumber evidence="3 10">2.4.2.21</ecNumber>
    </recommendedName>
    <alternativeName>
        <fullName evidence="8 10">N(1)-alpha-phosphoribosyltransferase</fullName>
    </alternativeName>
</protein>
<dbReference type="EMBL" id="VLKP01000001">
    <property type="protein sequence ID" value="TWI14139.1"/>
    <property type="molecule type" value="Genomic_DNA"/>
</dbReference>
<dbReference type="RefSeq" id="WP_144810998.1">
    <property type="nucleotide sequence ID" value="NZ_VLKP01000001.1"/>
</dbReference>
<dbReference type="InterPro" id="IPR003200">
    <property type="entry name" value="Nict_dMeBzImd_PRibTrfase"/>
</dbReference>
<evidence type="ECO:0000256" key="6">
    <source>
        <dbReference type="ARBA" id="ARBA00022676"/>
    </source>
</evidence>
<dbReference type="FunFam" id="3.40.50.10210:FF:000001">
    <property type="entry name" value="Nicotinate-nucleotide--dimethylbenzimidazole phosphoribosyltransferase"/>
    <property type="match status" value="1"/>
</dbReference>
<proteinExistence type="inferred from homology"/>
<comment type="catalytic activity">
    <reaction evidence="9 10">
        <text>5,6-dimethylbenzimidazole + nicotinate beta-D-ribonucleotide = alpha-ribazole 5'-phosphate + nicotinate + H(+)</text>
        <dbReference type="Rhea" id="RHEA:11196"/>
        <dbReference type="ChEBI" id="CHEBI:15378"/>
        <dbReference type="ChEBI" id="CHEBI:15890"/>
        <dbReference type="ChEBI" id="CHEBI:32544"/>
        <dbReference type="ChEBI" id="CHEBI:57502"/>
        <dbReference type="ChEBI" id="CHEBI:57918"/>
        <dbReference type="EC" id="2.4.2.21"/>
    </reaction>
</comment>
<keyword evidence="7 10" id="KW-0808">Transferase</keyword>
<dbReference type="InterPro" id="IPR036087">
    <property type="entry name" value="Nict_dMeBzImd_PRibTrfase_sf"/>
</dbReference>
<dbReference type="CDD" id="cd02439">
    <property type="entry name" value="DMB-PRT_CobT"/>
    <property type="match status" value="1"/>
</dbReference>
<evidence type="ECO:0000313" key="11">
    <source>
        <dbReference type="EMBL" id="TWI14139.1"/>
    </source>
</evidence>
<dbReference type="GO" id="GO:0009236">
    <property type="term" value="P:cobalamin biosynthetic process"/>
    <property type="evidence" value="ECO:0007669"/>
    <property type="project" value="UniProtKB-UniRule"/>
</dbReference>
<evidence type="ECO:0000256" key="2">
    <source>
        <dbReference type="ARBA" id="ARBA00007110"/>
    </source>
</evidence>
<evidence type="ECO:0000256" key="4">
    <source>
        <dbReference type="ARBA" id="ARBA00015486"/>
    </source>
</evidence>
<dbReference type="UniPathway" id="UPA00061">
    <property type="reaction ID" value="UER00516"/>
</dbReference>
<dbReference type="OrthoDB" id="9781491at2"/>
<comment type="pathway">
    <text evidence="1 10">Nucleoside biosynthesis; alpha-ribazole biosynthesis; alpha-ribazole from 5,6-dimethylbenzimidazole: step 1/2.</text>
</comment>
<evidence type="ECO:0000256" key="5">
    <source>
        <dbReference type="ARBA" id="ARBA00022573"/>
    </source>
</evidence>
<dbReference type="Pfam" id="PF02277">
    <property type="entry name" value="DBI_PRT"/>
    <property type="match status" value="1"/>
</dbReference>
<dbReference type="PANTHER" id="PTHR43463:SF1">
    <property type="entry name" value="NICOTINATE-NUCLEOTIDE--DIMETHYLBENZIMIDAZOLE PHOSPHORIBOSYLTRANSFERASE"/>
    <property type="match status" value="1"/>
</dbReference>
<gene>
    <name evidence="10" type="primary">cobT</name>
    <name evidence="11" type="ORF">IP93_00131</name>
</gene>
<evidence type="ECO:0000256" key="1">
    <source>
        <dbReference type="ARBA" id="ARBA00005049"/>
    </source>
</evidence>
<name>A0A562M2I8_9GAMM</name>
<evidence type="ECO:0000256" key="3">
    <source>
        <dbReference type="ARBA" id="ARBA00011991"/>
    </source>
</evidence>
<organism evidence="11 12">
    <name type="scientific">Aerolutibacter ruishenii</name>
    <dbReference type="NCBI Taxonomy" id="686800"/>
    <lineage>
        <taxon>Bacteria</taxon>
        <taxon>Pseudomonadati</taxon>
        <taxon>Pseudomonadota</taxon>
        <taxon>Gammaproteobacteria</taxon>
        <taxon>Lysobacterales</taxon>
        <taxon>Lysobacteraceae</taxon>
        <taxon>Aerolutibacter</taxon>
    </lineage>
</organism>
<dbReference type="AlphaFoldDB" id="A0A562M2I8"/>
<evidence type="ECO:0000256" key="7">
    <source>
        <dbReference type="ARBA" id="ARBA00022679"/>
    </source>
</evidence>
<keyword evidence="12" id="KW-1185">Reference proteome</keyword>
<dbReference type="HAMAP" id="MF_00230">
    <property type="entry name" value="CobT"/>
    <property type="match status" value="1"/>
</dbReference>
<dbReference type="EC" id="2.4.2.21" evidence="3 10"/>
<keyword evidence="5 10" id="KW-0169">Cobalamin biosynthesis</keyword>
<dbReference type="Proteomes" id="UP000316471">
    <property type="component" value="Unassembled WGS sequence"/>
</dbReference>
<keyword evidence="6 10" id="KW-0328">Glycosyltransferase</keyword>
<feature type="active site" description="Proton acceptor" evidence="10">
    <location>
        <position position="334"/>
    </location>
</feature>
<dbReference type="PANTHER" id="PTHR43463">
    <property type="entry name" value="NICOTINATE-NUCLEOTIDE--DIMETHYLBENZIMIDAZOLE PHOSPHORIBOSYLTRANSFERASE"/>
    <property type="match status" value="1"/>
</dbReference>
<dbReference type="InterPro" id="IPR017846">
    <property type="entry name" value="Nict_dMeBzImd_PRibTrfase_bact"/>
</dbReference>
<evidence type="ECO:0000256" key="9">
    <source>
        <dbReference type="ARBA" id="ARBA00047340"/>
    </source>
</evidence>
<sequence length="366" mass="36916">MTLHWLEAACATPDSTFIDAARARQGQLTKPLGSLGGLETIAIQLAGLQRSQAPNLDRVWISVFAGDHGVAAEGISAFPQAVTGEMVRNFANGGAAISVLARELGATLDVVTLGTVNDPGEIAGVTRRIIAPATGNVCEGPAMTAAQLDAALAVGAASVAQAAATGAQLFIGGEMGIGNTTAATALACALLDAGPDELAGAGTGLGSAGIAHKAAVVTRALALHRGPDVEVDADVVADTRINADAVVAREYLRRLGGFEIAALTGAFVAAAQAGVPVLVDGFITTAAALAAVRINPGVRPWLLFGHRSHERGHARLLQALDARPLLDLGLRLGEASGAAAAVPLLRLACALHNRMATFDQAGVSKP</sequence>
<dbReference type="NCBIfam" id="NF000996">
    <property type="entry name" value="PRK00105.1"/>
    <property type="match status" value="1"/>
</dbReference>
<dbReference type="Gene3D" id="1.10.1610.10">
    <property type="match status" value="1"/>
</dbReference>
<comment type="caution">
    <text evidence="11">The sequence shown here is derived from an EMBL/GenBank/DDBJ whole genome shotgun (WGS) entry which is preliminary data.</text>
</comment>
<dbReference type="Gene3D" id="3.40.50.10210">
    <property type="match status" value="1"/>
</dbReference>
<comment type="similarity">
    <text evidence="2 10">Belongs to the CobT family.</text>
</comment>
<comment type="function">
    <text evidence="10">Catalyzes the synthesis of alpha-ribazole-5'-phosphate from nicotinate mononucleotide (NAMN) and 5,6-dimethylbenzimidazole (DMB).</text>
</comment>